<keyword evidence="5 6" id="KW-0472">Membrane</keyword>
<protein>
    <submittedName>
        <fullName evidence="7">Uncharacterized protein</fullName>
    </submittedName>
</protein>
<comment type="subcellular location">
    <subcellularLocation>
        <location evidence="1">Membrane</location>
    </subcellularLocation>
</comment>
<dbReference type="PANTHER" id="PTHR13999:SF31">
    <property type="entry name" value="IFITM1-RELATED"/>
    <property type="match status" value="1"/>
</dbReference>
<dbReference type="OMA" id="RGKSATC"/>
<proteinExistence type="inferred from homology"/>
<evidence type="ECO:0000256" key="1">
    <source>
        <dbReference type="ARBA" id="ARBA00004370"/>
    </source>
</evidence>
<reference evidence="7" key="1">
    <citation type="submission" date="2025-08" db="UniProtKB">
        <authorList>
            <consortium name="Ensembl"/>
        </authorList>
    </citation>
    <scope>IDENTIFICATION</scope>
</reference>
<dbReference type="Proteomes" id="UP000261560">
    <property type="component" value="Unplaced"/>
</dbReference>
<dbReference type="InterPro" id="IPR051517">
    <property type="entry name" value="IFITM_antiviral_protein"/>
</dbReference>
<dbReference type="Ensembl" id="ENSOMET00000011002.1">
    <property type="protein sequence ID" value="ENSOMEP00000003346.1"/>
    <property type="gene ID" value="ENSOMEG00000000099.1"/>
</dbReference>
<keyword evidence="4 6" id="KW-1133">Transmembrane helix</keyword>
<dbReference type="Pfam" id="PF04505">
    <property type="entry name" value="CD225"/>
    <property type="match status" value="1"/>
</dbReference>
<dbReference type="GO" id="GO:0005886">
    <property type="term" value="C:plasma membrane"/>
    <property type="evidence" value="ECO:0007669"/>
    <property type="project" value="TreeGrafter"/>
</dbReference>
<sequence length="125" mass="13866">RGLAPVSFSFSREPHWRGKSATCDSRARLFHCSFMGPQLQGVSTNIVLLSEPPRDHIIWSLFSLIFSIKSRDRKMVGDLDGARQYGSTARRLNVAATIIGCITAISLIAVYAVIASENSRRHYGK</sequence>
<dbReference type="PaxDb" id="30732-ENSOMEP00000003346"/>
<dbReference type="AlphaFoldDB" id="A0A3B3BCM3"/>
<evidence type="ECO:0000313" key="7">
    <source>
        <dbReference type="Ensembl" id="ENSOMEP00000003346.1"/>
    </source>
</evidence>
<evidence type="ECO:0000256" key="2">
    <source>
        <dbReference type="ARBA" id="ARBA00006843"/>
    </source>
</evidence>
<evidence type="ECO:0000256" key="4">
    <source>
        <dbReference type="ARBA" id="ARBA00022989"/>
    </source>
</evidence>
<organism evidence="7 8">
    <name type="scientific">Oryzias melastigma</name>
    <name type="common">Marine medaka</name>
    <dbReference type="NCBI Taxonomy" id="30732"/>
    <lineage>
        <taxon>Eukaryota</taxon>
        <taxon>Metazoa</taxon>
        <taxon>Chordata</taxon>
        <taxon>Craniata</taxon>
        <taxon>Vertebrata</taxon>
        <taxon>Euteleostomi</taxon>
        <taxon>Actinopterygii</taxon>
        <taxon>Neopterygii</taxon>
        <taxon>Teleostei</taxon>
        <taxon>Neoteleostei</taxon>
        <taxon>Acanthomorphata</taxon>
        <taxon>Ovalentaria</taxon>
        <taxon>Atherinomorphae</taxon>
        <taxon>Beloniformes</taxon>
        <taxon>Adrianichthyidae</taxon>
        <taxon>Oryziinae</taxon>
        <taxon>Oryzias</taxon>
    </lineage>
</organism>
<dbReference type="InterPro" id="IPR007593">
    <property type="entry name" value="CD225/Dispanin_fam"/>
</dbReference>
<feature type="transmembrane region" description="Helical" evidence="6">
    <location>
        <begin position="92"/>
        <end position="114"/>
    </location>
</feature>
<evidence type="ECO:0000256" key="3">
    <source>
        <dbReference type="ARBA" id="ARBA00022692"/>
    </source>
</evidence>
<comment type="similarity">
    <text evidence="2">Belongs to the CD225/Dispanin family.</text>
</comment>
<name>A0A3B3BCM3_ORYME</name>
<evidence type="ECO:0000313" key="8">
    <source>
        <dbReference type="Proteomes" id="UP000261560"/>
    </source>
</evidence>
<dbReference type="GeneTree" id="ENSGT00940000177972"/>
<accession>A0A3B3BCM3</accession>
<dbReference type="STRING" id="30732.ENSOMEP00000003346"/>
<dbReference type="PANTHER" id="PTHR13999">
    <property type="entry name" value="INTERFERON INDUCIBLE TRANSMEMBRANE PROTEIN"/>
    <property type="match status" value="1"/>
</dbReference>
<evidence type="ECO:0000256" key="5">
    <source>
        <dbReference type="ARBA" id="ARBA00023136"/>
    </source>
</evidence>
<reference evidence="7" key="2">
    <citation type="submission" date="2025-09" db="UniProtKB">
        <authorList>
            <consortium name="Ensembl"/>
        </authorList>
    </citation>
    <scope>IDENTIFICATION</scope>
</reference>
<evidence type="ECO:0000256" key="6">
    <source>
        <dbReference type="SAM" id="Phobius"/>
    </source>
</evidence>
<keyword evidence="8" id="KW-1185">Reference proteome</keyword>
<keyword evidence="3 6" id="KW-0812">Transmembrane</keyword>